<accession>A0A7Z0EHY1</accession>
<dbReference type="AlphaFoldDB" id="A0A7Z0EHY1"/>
<dbReference type="RefSeq" id="WP_179820200.1">
    <property type="nucleotide sequence ID" value="NZ_JACCFS010000001.1"/>
</dbReference>
<evidence type="ECO:0000313" key="3">
    <source>
        <dbReference type="Proteomes" id="UP000572051"/>
    </source>
</evidence>
<dbReference type="EMBL" id="JACCFS010000001">
    <property type="protein sequence ID" value="NYJ32405.1"/>
    <property type="molecule type" value="Genomic_DNA"/>
</dbReference>
<proteinExistence type="predicted"/>
<name>A0A7Z0EHY1_9ACTN</name>
<evidence type="ECO:0000313" key="2">
    <source>
        <dbReference type="EMBL" id="NYJ32405.1"/>
    </source>
</evidence>
<dbReference type="Pfam" id="PF21761">
    <property type="entry name" value="RedAm-like_C"/>
    <property type="match status" value="1"/>
</dbReference>
<dbReference type="InterPro" id="IPR013328">
    <property type="entry name" value="6PGD_dom2"/>
</dbReference>
<reference evidence="2 3" key="1">
    <citation type="submission" date="2020-07" db="EMBL/GenBank/DDBJ databases">
        <title>Sequencing the genomes of 1000 actinobacteria strains.</title>
        <authorList>
            <person name="Klenk H.-P."/>
        </authorList>
    </citation>
    <scope>NUCLEOTIDE SEQUENCE [LARGE SCALE GENOMIC DNA]</scope>
    <source>
        <strain evidence="2 3">DSM 44442</strain>
    </source>
</reference>
<keyword evidence="3" id="KW-1185">Reference proteome</keyword>
<comment type="caution">
    <text evidence="2">The sequence shown here is derived from an EMBL/GenBank/DDBJ whole genome shotgun (WGS) entry which is preliminary data.</text>
</comment>
<dbReference type="Gene3D" id="1.10.1040.10">
    <property type="entry name" value="N-(1-d-carboxylethyl)-l-norvaline Dehydrogenase, domain 2"/>
    <property type="match status" value="1"/>
</dbReference>
<gene>
    <name evidence="2" type="ORF">HNR10_000286</name>
</gene>
<organism evidence="2 3">
    <name type="scientific">Nocardiopsis aegyptia</name>
    <dbReference type="NCBI Taxonomy" id="220378"/>
    <lineage>
        <taxon>Bacteria</taxon>
        <taxon>Bacillati</taxon>
        <taxon>Actinomycetota</taxon>
        <taxon>Actinomycetes</taxon>
        <taxon>Streptosporangiales</taxon>
        <taxon>Nocardiopsidaceae</taxon>
        <taxon>Nocardiopsis</taxon>
    </lineage>
</organism>
<dbReference type="Proteomes" id="UP000572051">
    <property type="component" value="Unassembled WGS sequence"/>
</dbReference>
<dbReference type="InterPro" id="IPR048666">
    <property type="entry name" value="RedAm-like_C"/>
</dbReference>
<feature type="domain" description="NADPH-dependent reductive aminase-like C-terminal" evidence="1">
    <location>
        <begin position="4"/>
        <end position="44"/>
    </location>
</feature>
<protein>
    <recommendedName>
        <fullName evidence="1">NADPH-dependent reductive aminase-like C-terminal domain-containing protein</fullName>
    </recommendedName>
</protein>
<sequence length="51" mass="5356">MNLTSSEAHGVNADLPRYLRALAGRAVADGHGGEGYTALIELFRTPSGVRS</sequence>
<evidence type="ECO:0000259" key="1">
    <source>
        <dbReference type="Pfam" id="PF21761"/>
    </source>
</evidence>